<evidence type="ECO:0000313" key="1">
    <source>
        <dbReference type="EMBL" id="PWJ90035.1"/>
    </source>
</evidence>
<gene>
    <name evidence="1" type="ORF">C7380_11323</name>
</gene>
<dbReference type="RefSeq" id="WP_109605237.1">
    <property type="nucleotide sequence ID" value="NZ_JAMHJO010000019.1"/>
</dbReference>
<dbReference type="AlphaFoldDB" id="A0AA45C5X4"/>
<dbReference type="EMBL" id="QGGI01000013">
    <property type="protein sequence ID" value="PWJ90035.1"/>
    <property type="molecule type" value="Genomic_DNA"/>
</dbReference>
<name>A0AA45C5X4_9BACT</name>
<dbReference type="Proteomes" id="UP000245921">
    <property type="component" value="Unassembled WGS sequence"/>
</dbReference>
<proteinExistence type="predicted"/>
<protein>
    <submittedName>
        <fullName evidence="1">Uncharacterized protein</fullName>
    </submittedName>
</protein>
<evidence type="ECO:0000313" key="2">
    <source>
        <dbReference type="Proteomes" id="UP000245921"/>
    </source>
</evidence>
<comment type="caution">
    <text evidence="1">The sequence shown here is derived from an EMBL/GenBank/DDBJ whole genome shotgun (WGS) entry which is preliminary data.</text>
</comment>
<organism evidence="1 2">
    <name type="scientific">Oceanotoga teriensis</name>
    <dbReference type="NCBI Taxonomy" id="515440"/>
    <lineage>
        <taxon>Bacteria</taxon>
        <taxon>Thermotogati</taxon>
        <taxon>Thermotogota</taxon>
        <taxon>Thermotogae</taxon>
        <taxon>Petrotogales</taxon>
        <taxon>Petrotogaceae</taxon>
        <taxon>Oceanotoga</taxon>
    </lineage>
</organism>
<reference evidence="1 2" key="1">
    <citation type="submission" date="2018-05" db="EMBL/GenBank/DDBJ databases">
        <title>Genomic Encyclopedia of Type Strains, Phase IV (KMG-IV): sequencing the most valuable type-strain genomes for metagenomic binning, comparative biology and taxonomic classification.</title>
        <authorList>
            <person name="Goeker M."/>
        </authorList>
    </citation>
    <scope>NUCLEOTIDE SEQUENCE [LARGE SCALE GENOMIC DNA]</scope>
    <source>
        <strain evidence="1 2">DSM 24906</strain>
    </source>
</reference>
<sequence>MFNFFKKNKTKKNFYREKDALILYFKCNKCDEKFISHLRLSYDLLRDYENGGFKIEKEYIGSNCNNKIQLKATFKENLKETSFELINGTVITKEEWKNE</sequence>
<accession>A0AA45C5X4</accession>
<keyword evidence="2" id="KW-1185">Reference proteome</keyword>